<comment type="caution">
    <text evidence="1">The sequence shown here is derived from an EMBL/GenBank/DDBJ whole genome shotgun (WGS) entry which is preliminary data.</text>
</comment>
<proteinExistence type="predicted"/>
<reference evidence="1 2" key="1">
    <citation type="submission" date="2018-05" db="EMBL/GenBank/DDBJ databases">
        <title>Flavobacterium sp. strain IMCC34758, incomplete genome.</title>
        <authorList>
            <person name="Joung Y."/>
        </authorList>
    </citation>
    <scope>NUCLEOTIDE SEQUENCE [LARGE SCALE GENOMIC DNA]</scope>
    <source>
        <strain evidence="1 2">IMCC34758</strain>
    </source>
</reference>
<accession>A0A2V4C297</accession>
<sequence length="597" mass="68582">MRTFSTYNKTNILHKIKPILFLTVLLTGTFFASAQNSISQNKSLNTSMQETIFLNVNTTTFLTGETLFYKLYSLNTTNNTPSLISKIAYIELVDNSKNSFQKNKVYLEKGIGSGEYFIPTTLKTGSYKIIAYTKWMLNNPKSQTHEIDIFIINPFQTQEPNENVTFDVTSKSTISTVQSSGSSILNDEKRVDFELDKESYYTRDKVNIKIKSLTETIEKGNYSLSIRKIDNIPTLKQLSPQEFITKRTNNYPNYNETSFIYIPELRSELITGTIVSKNNLPVNEKSLSLSLPGKEFVLKIVKTNAQGKFAFLLDKFPNFSNAIVQVLDDKSVDYTIVFDPFPKFDTSGLHFRSKLNLTPDLKKDIEERSTASQIQNAYYQIKKDSLATEAVINPFFNTIEKTYALDDYTRFPTLKESIVEVIIELYYRKENGKYKLRVRNDHKDLEIYGPPLVLVDGLLIQDPSDLFDYNMGNVDKVSLINEPYVYGPNLYGGMISFETKNSDFATTYAKKYLKTIEIQRPNPKKVYYNPDYSAGNNLKRIPDYRYQLLWEPNLFLDKKEDTLSFYTSDIKGDFEVILEGFTESGQPIYVSKTISVK</sequence>
<dbReference type="Gene3D" id="2.60.40.1930">
    <property type="match status" value="1"/>
</dbReference>
<evidence type="ECO:0000313" key="2">
    <source>
        <dbReference type="Proteomes" id="UP000247681"/>
    </source>
</evidence>
<evidence type="ECO:0000313" key="1">
    <source>
        <dbReference type="EMBL" id="PXY45305.1"/>
    </source>
</evidence>
<dbReference type="OrthoDB" id="679547at2"/>
<name>A0A2V4C297_9FLAO</name>
<protein>
    <recommendedName>
        <fullName evidence="3">Macroglobulin domain-containing protein</fullName>
    </recommendedName>
</protein>
<dbReference type="Proteomes" id="UP000247681">
    <property type="component" value="Unassembled WGS sequence"/>
</dbReference>
<keyword evidence="2" id="KW-1185">Reference proteome</keyword>
<evidence type="ECO:0008006" key="3">
    <source>
        <dbReference type="Google" id="ProtNLM"/>
    </source>
</evidence>
<dbReference type="AlphaFoldDB" id="A0A2V4C297"/>
<organism evidence="1 2">
    <name type="scientific">Flavobacterium hydrophilum</name>
    <dbReference type="NCBI Taxonomy" id="2211445"/>
    <lineage>
        <taxon>Bacteria</taxon>
        <taxon>Pseudomonadati</taxon>
        <taxon>Bacteroidota</taxon>
        <taxon>Flavobacteriia</taxon>
        <taxon>Flavobacteriales</taxon>
        <taxon>Flavobacteriaceae</taxon>
        <taxon>Flavobacterium</taxon>
    </lineage>
</organism>
<dbReference type="EMBL" id="QJHL01000002">
    <property type="protein sequence ID" value="PXY45305.1"/>
    <property type="molecule type" value="Genomic_DNA"/>
</dbReference>
<gene>
    <name evidence="1" type="ORF">DMB68_11520</name>
</gene>
<dbReference type="RefSeq" id="WP_110346808.1">
    <property type="nucleotide sequence ID" value="NZ_QJHL01000002.1"/>
</dbReference>